<sequence>DVVASVDSPVLLVGDEDDSSSMALQVIEETLTVGEPGGLHGCREDVLFGLRYDLYPRTSFTALETSCLLTPQFLANLDKEVPDKALMDFRRPSRNRGVRIRSLLMFWALW</sequence>
<dbReference type="EMBL" id="HACA01029882">
    <property type="protein sequence ID" value="CDW47243.1"/>
    <property type="molecule type" value="Transcribed_RNA"/>
</dbReference>
<organism evidence="1">
    <name type="scientific">Lepeophtheirus salmonis</name>
    <name type="common">Salmon louse</name>
    <name type="synonym">Caligus salmonis</name>
    <dbReference type="NCBI Taxonomy" id="72036"/>
    <lineage>
        <taxon>Eukaryota</taxon>
        <taxon>Metazoa</taxon>
        <taxon>Ecdysozoa</taxon>
        <taxon>Arthropoda</taxon>
        <taxon>Crustacea</taxon>
        <taxon>Multicrustacea</taxon>
        <taxon>Hexanauplia</taxon>
        <taxon>Copepoda</taxon>
        <taxon>Siphonostomatoida</taxon>
        <taxon>Caligidae</taxon>
        <taxon>Lepeophtheirus</taxon>
    </lineage>
</organism>
<dbReference type="AlphaFoldDB" id="A0A0K2V9L7"/>
<protein>
    <submittedName>
        <fullName evidence="1">Uncharacterized protein</fullName>
    </submittedName>
</protein>
<reference evidence="1" key="1">
    <citation type="submission" date="2014-05" db="EMBL/GenBank/DDBJ databases">
        <authorList>
            <person name="Chronopoulou M."/>
        </authorList>
    </citation>
    <scope>NUCLEOTIDE SEQUENCE</scope>
    <source>
        <tissue evidence="1">Whole organism</tissue>
    </source>
</reference>
<accession>A0A0K2V9L7</accession>
<evidence type="ECO:0000313" key="1">
    <source>
        <dbReference type="EMBL" id="CDW47243.1"/>
    </source>
</evidence>
<proteinExistence type="predicted"/>
<feature type="non-terminal residue" evidence="1">
    <location>
        <position position="1"/>
    </location>
</feature>
<name>A0A0K2V9L7_LEPSM</name>